<evidence type="ECO:0000259" key="8">
    <source>
        <dbReference type="PROSITE" id="PS50850"/>
    </source>
</evidence>
<feature type="transmembrane region" description="Helical" evidence="7">
    <location>
        <begin position="307"/>
        <end position="324"/>
    </location>
</feature>
<feature type="transmembrane region" description="Helical" evidence="7">
    <location>
        <begin position="121"/>
        <end position="141"/>
    </location>
</feature>
<accession>A0ABY0G230</accession>
<protein>
    <recommendedName>
        <fullName evidence="8">Major facilitator superfamily (MFS) profile domain-containing protein</fullName>
    </recommendedName>
</protein>
<evidence type="ECO:0000256" key="2">
    <source>
        <dbReference type="ARBA" id="ARBA00010992"/>
    </source>
</evidence>
<reference evidence="10" key="1">
    <citation type="journal article" date="2019" name="bioRxiv">
        <title>Genomics, evolutionary history and diagnostics of the Alternaria alternata species group including apple and Asian pear pathotypes.</title>
        <authorList>
            <person name="Armitage A.D."/>
            <person name="Cockerton H.M."/>
            <person name="Sreenivasaprasad S."/>
            <person name="Woodhall J.W."/>
            <person name="Lane C.R."/>
            <person name="Harrison R.J."/>
            <person name="Clarkson J.P."/>
        </authorList>
    </citation>
    <scope>NUCLEOTIDE SEQUENCE [LARGE SCALE GENOMIC DNA]</scope>
    <source>
        <strain evidence="10">FERA 635</strain>
    </source>
</reference>
<name>A0ABY0G230_9PLEO</name>
<dbReference type="Proteomes" id="UP000293195">
    <property type="component" value="Unassembled WGS sequence"/>
</dbReference>
<dbReference type="InterPro" id="IPR005829">
    <property type="entry name" value="Sugar_transporter_CS"/>
</dbReference>
<dbReference type="Pfam" id="PF00083">
    <property type="entry name" value="Sugar_tr"/>
    <property type="match status" value="1"/>
</dbReference>
<dbReference type="InterPro" id="IPR020846">
    <property type="entry name" value="MFS_dom"/>
</dbReference>
<evidence type="ECO:0000256" key="4">
    <source>
        <dbReference type="ARBA" id="ARBA00022989"/>
    </source>
</evidence>
<evidence type="ECO:0000313" key="9">
    <source>
        <dbReference type="EMBL" id="RYN95445.1"/>
    </source>
</evidence>
<feature type="transmembrane region" description="Helical" evidence="7">
    <location>
        <begin position="153"/>
        <end position="172"/>
    </location>
</feature>
<dbReference type="PANTHER" id="PTHR48022:SF10">
    <property type="entry name" value="MAJOR FACILITATOR SUPERFAMILY (MFS) PROFILE DOMAIN-CONTAINING PROTEIN"/>
    <property type="match status" value="1"/>
</dbReference>
<proteinExistence type="inferred from homology"/>
<feature type="transmembrane region" description="Helical" evidence="7">
    <location>
        <begin position="368"/>
        <end position="390"/>
    </location>
</feature>
<feature type="transmembrane region" description="Helical" evidence="7">
    <location>
        <begin position="184"/>
        <end position="206"/>
    </location>
</feature>
<evidence type="ECO:0000256" key="7">
    <source>
        <dbReference type="SAM" id="Phobius"/>
    </source>
</evidence>
<organism evidence="9 10">
    <name type="scientific">Alternaria tenuissima</name>
    <dbReference type="NCBI Taxonomy" id="119927"/>
    <lineage>
        <taxon>Eukaryota</taxon>
        <taxon>Fungi</taxon>
        <taxon>Dikarya</taxon>
        <taxon>Ascomycota</taxon>
        <taxon>Pezizomycotina</taxon>
        <taxon>Dothideomycetes</taxon>
        <taxon>Pleosporomycetidae</taxon>
        <taxon>Pleosporales</taxon>
        <taxon>Pleosporineae</taxon>
        <taxon>Pleosporaceae</taxon>
        <taxon>Alternaria</taxon>
        <taxon>Alternaria sect. Alternaria</taxon>
        <taxon>Alternaria alternata complex</taxon>
    </lineage>
</organism>
<evidence type="ECO:0000313" key="10">
    <source>
        <dbReference type="Proteomes" id="UP000293195"/>
    </source>
</evidence>
<feature type="transmembrane region" description="Helical" evidence="7">
    <location>
        <begin position="336"/>
        <end position="356"/>
    </location>
</feature>
<feature type="transmembrane region" description="Helical" evidence="7">
    <location>
        <begin position="460"/>
        <end position="483"/>
    </location>
</feature>
<dbReference type="InterPro" id="IPR050360">
    <property type="entry name" value="MFS_Sugar_Transporters"/>
</dbReference>
<keyword evidence="4 7" id="KW-1133">Transmembrane helix</keyword>
<dbReference type="PROSITE" id="PS50850">
    <property type="entry name" value="MFS"/>
    <property type="match status" value="1"/>
</dbReference>
<feature type="transmembrane region" description="Helical" evidence="7">
    <location>
        <begin position="68"/>
        <end position="89"/>
    </location>
</feature>
<evidence type="ECO:0000256" key="1">
    <source>
        <dbReference type="ARBA" id="ARBA00004141"/>
    </source>
</evidence>
<feature type="transmembrane region" description="Helical" evidence="7">
    <location>
        <begin position="273"/>
        <end position="295"/>
    </location>
</feature>
<dbReference type="EMBL" id="PDXF01000042">
    <property type="protein sequence ID" value="RYN95445.1"/>
    <property type="molecule type" value="Genomic_DNA"/>
</dbReference>
<feature type="transmembrane region" description="Helical" evidence="7">
    <location>
        <begin position="402"/>
        <end position="427"/>
    </location>
</feature>
<dbReference type="InterPro" id="IPR036259">
    <property type="entry name" value="MFS_trans_sf"/>
</dbReference>
<evidence type="ECO:0000256" key="5">
    <source>
        <dbReference type="ARBA" id="ARBA00023136"/>
    </source>
</evidence>
<dbReference type="Gene3D" id="1.20.1250.20">
    <property type="entry name" value="MFS general substrate transporter like domains"/>
    <property type="match status" value="1"/>
</dbReference>
<dbReference type="InterPro" id="IPR005828">
    <property type="entry name" value="MFS_sugar_transport-like"/>
</dbReference>
<feature type="domain" description="Major facilitator superfamily (MFS) profile" evidence="8">
    <location>
        <begin position="17"/>
        <end position="487"/>
    </location>
</feature>
<sequence length="555" mass="60909">MPDLTSSLLSNWKCLAACTLVSMSPFQYGIDFGAIGGLQAMRGFLEVFGHPDPTVPTGYNISTERQQLISSLMTLGAFLSSSFAGVLATRLGRRQCLWMASVLCCVANIVMMTTTSMGGLYAGRLLIGIANGWYMTFSQLYIQESAPARYRGLMISVFQIWTSVGTLIGTVIDNATHNMQGRNSYIIPLGTIFIVPFFMSIGMFFIPESPRWLILVDRPAQAEKALLWMRPHPESVPGEVAEIQAAIDAEKAVKSSANFLDIWKDPVDRRRTLLAIAAVSTQAASGAMFMIAYGTYFFQMANVGSPFMNSCILTSVGVLVIMVNSSVISKIGRRRVFLMTGLSICGVTQLIIAAVYHVHPGTTGTGKVIVGLSVVYIVGYNGMIAAYAWLTGGEIPSQRLRSYTFGIASAVGFAGAWLATFTAPYFINPESLNWGPEYGTFSDFPLSHITSTFTTKLTDMLFFAGWIWGPSCFITVIWVYFYLPEIKNRTLEEIDEMFEARLPARKFRKYVCTGRVLAGDGNDKLGSERRNSEKDGSEKDQVVHQEVVDVGEKGA</sequence>
<keyword evidence="10" id="KW-1185">Reference proteome</keyword>
<comment type="subcellular location">
    <subcellularLocation>
        <location evidence="1">Membrane</location>
        <topology evidence="1">Multi-pass membrane protein</topology>
    </subcellularLocation>
</comment>
<dbReference type="PROSITE" id="PS00217">
    <property type="entry name" value="SUGAR_TRANSPORT_2"/>
    <property type="match status" value="1"/>
</dbReference>
<evidence type="ECO:0000256" key="3">
    <source>
        <dbReference type="ARBA" id="ARBA00022692"/>
    </source>
</evidence>
<feature type="region of interest" description="Disordered" evidence="6">
    <location>
        <begin position="520"/>
        <end position="555"/>
    </location>
</feature>
<gene>
    <name evidence="9" type="ORF">AA0119_g8701</name>
</gene>
<feature type="transmembrane region" description="Helical" evidence="7">
    <location>
        <begin position="96"/>
        <end position="115"/>
    </location>
</feature>
<evidence type="ECO:0000256" key="6">
    <source>
        <dbReference type="SAM" id="MobiDB-lite"/>
    </source>
</evidence>
<comment type="similarity">
    <text evidence="2">Belongs to the major facilitator superfamily. Sugar transporter (TC 2.A.1.1) family.</text>
</comment>
<keyword evidence="5 7" id="KW-0472">Membrane</keyword>
<comment type="caution">
    <text evidence="9">The sequence shown here is derived from an EMBL/GenBank/DDBJ whole genome shotgun (WGS) entry which is preliminary data.</text>
</comment>
<dbReference type="PANTHER" id="PTHR48022">
    <property type="entry name" value="PLASTIDIC GLUCOSE TRANSPORTER 4"/>
    <property type="match status" value="1"/>
</dbReference>
<keyword evidence="3 7" id="KW-0812">Transmembrane</keyword>
<feature type="compositionally biased region" description="Basic and acidic residues" evidence="6">
    <location>
        <begin position="521"/>
        <end position="555"/>
    </location>
</feature>
<dbReference type="SUPFAM" id="SSF103473">
    <property type="entry name" value="MFS general substrate transporter"/>
    <property type="match status" value="1"/>
</dbReference>